<dbReference type="Proteomes" id="UP000229383">
    <property type="component" value="Unassembled WGS sequence"/>
</dbReference>
<evidence type="ECO:0000256" key="3">
    <source>
        <dbReference type="ARBA" id="ARBA00022989"/>
    </source>
</evidence>
<feature type="transmembrane region" description="Helical" evidence="5">
    <location>
        <begin position="173"/>
        <end position="194"/>
    </location>
</feature>
<dbReference type="PANTHER" id="PTHR16950:SF17">
    <property type="entry name" value="ZRT (ZRT), IRT- (IRT-) LIKE PROTEIN TRANSPORTER"/>
    <property type="match status" value="1"/>
</dbReference>
<dbReference type="AlphaFoldDB" id="A0A2H0TI77"/>
<comment type="subcellular location">
    <subcellularLocation>
        <location evidence="1">Membrane</location>
        <topology evidence="1">Multi-pass membrane protein</topology>
    </subcellularLocation>
</comment>
<keyword evidence="4 5" id="KW-0472">Membrane</keyword>
<evidence type="ECO:0000313" key="7">
    <source>
        <dbReference type="Proteomes" id="UP000229383"/>
    </source>
</evidence>
<dbReference type="GO" id="GO:0006882">
    <property type="term" value="P:intracellular zinc ion homeostasis"/>
    <property type="evidence" value="ECO:0007669"/>
    <property type="project" value="TreeGrafter"/>
</dbReference>
<proteinExistence type="predicted"/>
<evidence type="ECO:0000256" key="2">
    <source>
        <dbReference type="ARBA" id="ARBA00022692"/>
    </source>
</evidence>
<feature type="transmembrane region" description="Helical" evidence="5">
    <location>
        <begin position="68"/>
        <end position="90"/>
    </location>
</feature>
<reference evidence="7" key="1">
    <citation type="submission" date="2017-09" db="EMBL/GenBank/DDBJ databases">
        <title>Depth-based differentiation of microbial function through sediment-hosted aquifers and enrichment of novel symbionts in the deep terrestrial subsurface.</title>
        <authorList>
            <person name="Probst A.J."/>
            <person name="Ladd B."/>
            <person name="Jarett J.K."/>
            <person name="Geller-Mcgrath D.E."/>
            <person name="Sieber C.M.K."/>
            <person name="Emerson J.B."/>
            <person name="Anantharaman K."/>
            <person name="Thomas B.C."/>
            <person name="Malmstrom R."/>
            <person name="Stieglmeier M."/>
            <person name="Klingl A."/>
            <person name="Woyke T."/>
            <person name="Ryan C.M."/>
            <person name="Banfield J.F."/>
        </authorList>
    </citation>
    <scope>NUCLEOTIDE SEQUENCE [LARGE SCALE GENOMIC DNA]</scope>
</reference>
<keyword evidence="3 5" id="KW-1133">Transmembrane helix</keyword>
<dbReference type="EMBL" id="PFCN01000014">
    <property type="protein sequence ID" value="PIR70515.1"/>
    <property type="molecule type" value="Genomic_DNA"/>
</dbReference>
<feature type="transmembrane region" description="Helical" evidence="5">
    <location>
        <begin position="200"/>
        <end position="221"/>
    </location>
</feature>
<dbReference type="GO" id="GO:0016020">
    <property type="term" value="C:membrane"/>
    <property type="evidence" value="ECO:0007669"/>
    <property type="project" value="UniProtKB-SubCell"/>
</dbReference>
<protein>
    <submittedName>
        <fullName evidence="6">ZIP zinc transporter</fullName>
    </submittedName>
</protein>
<evidence type="ECO:0000256" key="1">
    <source>
        <dbReference type="ARBA" id="ARBA00004141"/>
    </source>
</evidence>
<evidence type="ECO:0000256" key="4">
    <source>
        <dbReference type="ARBA" id="ARBA00023136"/>
    </source>
</evidence>
<comment type="caution">
    <text evidence="6">The sequence shown here is derived from an EMBL/GenBank/DDBJ whole genome shotgun (WGS) entry which is preliminary data.</text>
</comment>
<organism evidence="6 7">
    <name type="scientific">Candidatus Niyogibacteria bacterium CG10_big_fil_rev_8_21_14_0_10_42_19</name>
    <dbReference type="NCBI Taxonomy" id="1974725"/>
    <lineage>
        <taxon>Bacteria</taxon>
        <taxon>Candidatus Niyogiibacteriota</taxon>
    </lineage>
</organism>
<accession>A0A2H0TI77</accession>
<sequence length="255" mass="28412">MSLLFIILGAALFESLISFSGALFMVFNREKALRATHYLVSFAVGALMSVALLDIIPEAIERSSIDKVMPFVLLGVIMFFIFEKFLFWYHCHHGECKTHTHHGEPVILPYAYLILWGDFLHNFIDGIILALAFLVDLRLGFLTLIAVILHEIPQEIGDFGVLVHGGMKPTKALFFNFLTSLSTMAGAILTYILGPALIPVLPYALAIVAGNFIYIAGVDLIPELHEARKFKHSLLQVMFIIIGALLVIAPEFIFH</sequence>
<keyword evidence="2 5" id="KW-0812">Transmembrane</keyword>
<dbReference type="InterPro" id="IPR003689">
    <property type="entry name" value="ZIP"/>
</dbReference>
<evidence type="ECO:0000256" key="5">
    <source>
        <dbReference type="SAM" id="Phobius"/>
    </source>
</evidence>
<gene>
    <name evidence="6" type="ORF">COU46_01085</name>
</gene>
<dbReference type="PANTHER" id="PTHR16950">
    <property type="entry name" value="ZINC TRANSPORTER SLC39A7 HISTIDINE-RICH MEMBRANE PROTEIN KE4"/>
    <property type="match status" value="1"/>
</dbReference>
<dbReference type="GO" id="GO:0005385">
    <property type="term" value="F:zinc ion transmembrane transporter activity"/>
    <property type="evidence" value="ECO:0007669"/>
    <property type="project" value="TreeGrafter"/>
</dbReference>
<feature type="transmembrane region" description="Helical" evidence="5">
    <location>
        <begin position="38"/>
        <end position="56"/>
    </location>
</feature>
<feature type="transmembrane region" description="Helical" evidence="5">
    <location>
        <begin position="233"/>
        <end position="254"/>
    </location>
</feature>
<evidence type="ECO:0000313" key="6">
    <source>
        <dbReference type="EMBL" id="PIR70515.1"/>
    </source>
</evidence>
<dbReference type="Pfam" id="PF02535">
    <property type="entry name" value="Zip"/>
    <property type="match status" value="1"/>
</dbReference>
<name>A0A2H0TI77_9BACT</name>